<reference evidence="1 2" key="1">
    <citation type="submission" date="2021-06" db="EMBL/GenBank/DDBJ databases">
        <title>Caerostris extrusa draft genome.</title>
        <authorList>
            <person name="Kono N."/>
            <person name="Arakawa K."/>
        </authorList>
    </citation>
    <scope>NUCLEOTIDE SEQUENCE [LARGE SCALE GENOMIC DNA]</scope>
</reference>
<gene>
    <name evidence="1" type="ORF">CEXT_595411</name>
</gene>
<evidence type="ECO:0000313" key="2">
    <source>
        <dbReference type="Proteomes" id="UP001054945"/>
    </source>
</evidence>
<sequence>MFGSPDNVNVCPMGKKSVTETEQMKKKKDSFVVYGKTSTDKNSQRGSLSCPRKEGWLLIEGGEEWAGDHLKTLAIRAPLCLFRSHNVASPTRGSIYSCGRLQVALWTGHRLGSKERQYLQENIRVPR</sequence>
<name>A0AAV4XZL4_CAEEX</name>
<proteinExistence type="predicted"/>
<organism evidence="1 2">
    <name type="scientific">Caerostris extrusa</name>
    <name type="common">Bark spider</name>
    <name type="synonym">Caerostris bankana</name>
    <dbReference type="NCBI Taxonomy" id="172846"/>
    <lineage>
        <taxon>Eukaryota</taxon>
        <taxon>Metazoa</taxon>
        <taxon>Ecdysozoa</taxon>
        <taxon>Arthropoda</taxon>
        <taxon>Chelicerata</taxon>
        <taxon>Arachnida</taxon>
        <taxon>Araneae</taxon>
        <taxon>Araneomorphae</taxon>
        <taxon>Entelegynae</taxon>
        <taxon>Araneoidea</taxon>
        <taxon>Araneidae</taxon>
        <taxon>Caerostris</taxon>
    </lineage>
</organism>
<dbReference type="EMBL" id="BPLR01001146">
    <property type="protein sequence ID" value="GIZ00293.1"/>
    <property type="molecule type" value="Genomic_DNA"/>
</dbReference>
<accession>A0AAV4XZL4</accession>
<keyword evidence="2" id="KW-1185">Reference proteome</keyword>
<evidence type="ECO:0000313" key="1">
    <source>
        <dbReference type="EMBL" id="GIZ00293.1"/>
    </source>
</evidence>
<dbReference type="Proteomes" id="UP001054945">
    <property type="component" value="Unassembled WGS sequence"/>
</dbReference>
<dbReference type="AlphaFoldDB" id="A0AAV4XZL4"/>
<comment type="caution">
    <text evidence="1">The sequence shown here is derived from an EMBL/GenBank/DDBJ whole genome shotgun (WGS) entry which is preliminary data.</text>
</comment>
<protein>
    <submittedName>
        <fullName evidence="1">Uncharacterized protein</fullName>
    </submittedName>
</protein>